<gene>
    <name evidence="1" type="ORF">ABCQ75_00340</name>
</gene>
<name>A0ABU9WUZ4_9MICC</name>
<dbReference type="Gene3D" id="3.40.50.12780">
    <property type="entry name" value="N-terminal domain of ligase-like"/>
    <property type="match status" value="1"/>
</dbReference>
<evidence type="ECO:0000313" key="2">
    <source>
        <dbReference type="Proteomes" id="UP001422074"/>
    </source>
</evidence>
<sequence>MASTILDLLHQLRAGNSASPRLTWYGPDGERVELSGRVLDNWVAKTSNFLTEELDAERGTRVRIDLPGHWKSAVLALAAWQAGAVVVDDGDADLVFTAAPDAGAGAGTQAQTPAGTGTQVAVALPALAMSFPGPLPAGTLDYAALVRQFADSYEPFDPPLGSDEALRTAGSSYTQSALMSGFASGAPARARVLVGADGSLPQVLAGLLGAWAADGSAVLVHPAVEVTDHLLATEQVTGADAGAHPDAG</sequence>
<dbReference type="InterPro" id="IPR042099">
    <property type="entry name" value="ANL_N_sf"/>
</dbReference>
<proteinExistence type="predicted"/>
<reference evidence="1 2" key="1">
    <citation type="submission" date="2024-05" db="EMBL/GenBank/DDBJ databases">
        <title>Sinomonas sp. nov., isolated from a waste landfill.</title>
        <authorList>
            <person name="Zhao Y."/>
        </authorList>
    </citation>
    <scope>NUCLEOTIDE SEQUENCE [LARGE SCALE GENOMIC DNA]</scope>
    <source>
        <strain evidence="1 2">CCTCC AB2014300</strain>
    </source>
</reference>
<dbReference type="RefSeq" id="WP_345882386.1">
    <property type="nucleotide sequence ID" value="NZ_JBDFRB010000001.1"/>
</dbReference>
<keyword evidence="2" id="KW-1185">Reference proteome</keyword>
<comment type="caution">
    <text evidence="1">The sequence shown here is derived from an EMBL/GenBank/DDBJ whole genome shotgun (WGS) entry which is preliminary data.</text>
</comment>
<dbReference type="SUPFAM" id="SSF56801">
    <property type="entry name" value="Acetyl-CoA synthetase-like"/>
    <property type="match status" value="1"/>
</dbReference>
<protein>
    <submittedName>
        <fullName evidence="1">TIGR03089 family protein</fullName>
    </submittedName>
</protein>
<organism evidence="1 2">
    <name type="scientific">Sinomonas halotolerans</name>
    <dbReference type="NCBI Taxonomy" id="1644133"/>
    <lineage>
        <taxon>Bacteria</taxon>
        <taxon>Bacillati</taxon>
        <taxon>Actinomycetota</taxon>
        <taxon>Actinomycetes</taxon>
        <taxon>Micrococcales</taxon>
        <taxon>Micrococcaceae</taxon>
        <taxon>Sinomonas</taxon>
    </lineage>
</organism>
<evidence type="ECO:0000313" key="1">
    <source>
        <dbReference type="EMBL" id="MEN2742986.1"/>
    </source>
</evidence>
<dbReference type="EMBL" id="JBDFRB010000001">
    <property type="protein sequence ID" value="MEN2742986.1"/>
    <property type="molecule type" value="Genomic_DNA"/>
</dbReference>
<accession>A0ABU9WUZ4</accession>
<dbReference type="InterPro" id="IPR017523">
    <property type="entry name" value="Rv3268"/>
</dbReference>
<dbReference type="Proteomes" id="UP001422074">
    <property type="component" value="Unassembled WGS sequence"/>
</dbReference>
<dbReference type="NCBIfam" id="TIGR03089">
    <property type="entry name" value="TIGR03089 family protein"/>
    <property type="match status" value="1"/>
</dbReference>